<dbReference type="CDD" id="cd00067">
    <property type="entry name" value="GAL4"/>
    <property type="match status" value="1"/>
</dbReference>
<feature type="domain" description="Zn(2)-C6 fungal-type" evidence="7">
    <location>
        <begin position="120"/>
        <end position="149"/>
    </location>
</feature>
<dbReference type="InterPro" id="IPR036864">
    <property type="entry name" value="Zn2-C6_fun-type_DNA-bd_sf"/>
</dbReference>
<accession>A0A9P4PIH5</accession>
<evidence type="ECO:0000313" key="9">
    <source>
        <dbReference type="Proteomes" id="UP000799764"/>
    </source>
</evidence>
<evidence type="ECO:0000259" key="7">
    <source>
        <dbReference type="PROSITE" id="PS50048"/>
    </source>
</evidence>
<feature type="region of interest" description="Disordered" evidence="6">
    <location>
        <begin position="250"/>
        <end position="279"/>
    </location>
</feature>
<dbReference type="PANTHER" id="PTHR47540">
    <property type="entry name" value="THIAMINE REPRESSIBLE GENES REGULATORY PROTEIN THI5"/>
    <property type="match status" value="1"/>
</dbReference>
<dbReference type="GO" id="GO:0005634">
    <property type="term" value="C:nucleus"/>
    <property type="evidence" value="ECO:0007669"/>
    <property type="project" value="UniProtKB-SubCell"/>
</dbReference>
<dbReference type="Gene3D" id="4.10.240.10">
    <property type="entry name" value="Zn(2)-C6 fungal-type DNA-binding domain"/>
    <property type="match status" value="1"/>
</dbReference>
<feature type="compositionally biased region" description="Polar residues" evidence="6">
    <location>
        <begin position="215"/>
        <end position="231"/>
    </location>
</feature>
<dbReference type="PANTHER" id="PTHR47540:SF4">
    <property type="entry name" value="TRANSCRIPTION FACTOR RGLT"/>
    <property type="match status" value="1"/>
</dbReference>
<keyword evidence="3" id="KW-0238">DNA-binding</keyword>
<gene>
    <name evidence="8" type="ORF">P171DRAFT_472661</name>
</gene>
<name>A0A9P4PIH5_9PLEO</name>
<dbReference type="SUPFAM" id="SSF57701">
    <property type="entry name" value="Zn2/Cys6 DNA-binding domain"/>
    <property type="match status" value="1"/>
</dbReference>
<keyword evidence="4" id="KW-0804">Transcription</keyword>
<dbReference type="PROSITE" id="PS00463">
    <property type="entry name" value="ZN2_CY6_FUNGAL_1"/>
    <property type="match status" value="1"/>
</dbReference>
<dbReference type="InterPro" id="IPR051711">
    <property type="entry name" value="Stress_Response_Reg"/>
</dbReference>
<dbReference type="GO" id="GO:0008270">
    <property type="term" value="F:zinc ion binding"/>
    <property type="evidence" value="ECO:0007669"/>
    <property type="project" value="InterPro"/>
</dbReference>
<dbReference type="GO" id="GO:0000981">
    <property type="term" value="F:DNA-binding transcription factor activity, RNA polymerase II-specific"/>
    <property type="evidence" value="ECO:0007669"/>
    <property type="project" value="InterPro"/>
</dbReference>
<dbReference type="EMBL" id="MU001500">
    <property type="protein sequence ID" value="KAF2444617.1"/>
    <property type="molecule type" value="Genomic_DNA"/>
</dbReference>
<keyword evidence="2" id="KW-0805">Transcription regulation</keyword>
<dbReference type="GO" id="GO:0045944">
    <property type="term" value="P:positive regulation of transcription by RNA polymerase II"/>
    <property type="evidence" value="ECO:0007669"/>
    <property type="project" value="TreeGrafter"/>
</dbReference>
<feature type="region of interest" description="Disordered" evidence="6">
    <location>
        <begin position="207"/>
        <end position="231"/>
    </location>
</feature>
<keyword evidence="9" id="KW-1185">Reference proteome</keyword>
<comment type="subcellular location">
    <subcellularLocation>
        <location evidence="1">Nucleus</location>
    </subcellularLocation>
</comment>
<evidence type="ECO:0000256" key="5">
    <source>
        <dbReference type="ARBA" id="ARBA00023242"/>
    </source>
</evidence>
<feature type="compositionally biased region" description="Polar residues" evidence="6">
    <location>
        <begin position="259"/>
        <end position="273"/>
    </location>
</feature>
<evidence type="ECO:0000256" key="3">
    <source>
        <dbReference type="ARBA" id="ARBA00023125"/>
    </source>
</evidence>
<keyword evidence="5" id="KW-0539">Nucleus</keyword>
<dbReference type="Pfam" id="PF00172">
    <property type="entry name" value="Zn_clus"/>
    <property type="match status" value="1"/>
</dbReference>
<evidence type="ECO:0000256" key="6">
    <source>
        <dbReference type="SAM" id="MobiDB-lite"/>
    </source>
</evidence>
<dbReference type="InterPro" id="IPR001138">
    <property type="entry name" value="Zn2Cys6_DnaBD"/>
</dbReference>
<dbReference type="AlphaFoldDB" id="A0A9P4PIH5"/>
<reference evidence="8" key="1">
    <citation type="journal article" date="2020" name="Stud. Mycol.">
        <title>101 Dothideomycetes genomes: a test case for predicting lifestyles and emergence of pathogens.</title>
        <authorList>
            <person name="Haridas S."/>
            <person name="Albert R."/>
            <person name="Binder M."/>
            <person name="Bloem J."/>
            <person name="Labutti K."/>
            <person name="Salamov A."/>
            <person name="Andreopoulos B."/>
            <person name="Baker S."/>
            <person name="Barry K."/>
            <person name="Bills G."/>
            <person name="Bluhm B."/>
            <person name="Cannon C."/>
            <person name="Castanera R."/>
            <person name="Culley D."/>
            <person name="Daum C."/>
            <person name="Ezra D."/>
            <person name="Gonzalez J."/>
            <person name="Henrissat B."/>
            <person name="Kuo A."/>
            <person name="Liang C."/>
            <person name="Lipzen A."/>
            <person name="Lutzoni F."/>
            <person name="Magnuson J."/>
            <person name="Mondo S."/>
            <person name="Nolan M."/>
            <person name="Ohm R."/>
            <person name="Pangilinan J."/>
            <person name="Park H.-J."/>
            <person name="Ramirez L."/>
            <person name="Alfaro M."/>
            <person name="Sun H."/>
            <person name="Tritt A."/>
            <person name="Yoshinaga Y."/>
            <person name="Zwiers L.-H."/>
            <person name="Turgeon B."/>
            <person name="Goodwin S."/>
            <person name="Spatafora J."/>
            <person name="Crous P."/>
            <person name="Grigoriev I."/>
        </authorList>
    </citation>
    <scope>NUCLEOTIDE SEQUENCE</scope>
    <source>
        <strain evidence="8">CBS 690.94</strain>
    </source>
</reference>
<feature type="compositionally biased region" description="Basic and acidic residues" evidence="6">
    <location>
        <begin position="165"/>
        <end position="178"/>
    </location>
</feature>
<feature type="region of interest" description="Disordered" evidence="6">
    <location>
        <begin position="150"/>
        <end position="178"/>
    </location>
</feature>
<dbReference type="GO" id="GO:0043565">
    <property type="term" value="F:sequence-specific DNA binding"/>
    <property type="evidence" value="ECO:0007669"/>
    <property type="project" value="TreeGrafter"/>
</dbReference>
<dbReference type="OrthoDB" id="2328572at2759"/>
<sequence length="560" mass="61735">MFRENLLEYSIPAPEDPLPKDMAATTVEFVKGRSQRTRGDRSAPSPSLLVCTCYLLRRCRSLALVARLLLTWGASSALAAEVPMKPPKSSRNLPPPTPDLTRKHLNSTMNQERPKTRRLACDSCHRGKTKCSGGTPCTFCEEGGRPCTYSEPSRLGRPRGSKNKRTLERRQAQEGADIRSDRSLQGLWLDIQNSIDLEQQHQLNHPLPTFEGTRDGTNTAPSIRTRSDTGSAASLLGNLPVAFFNPPNGEASSFDRRASQISNEEVGLPSSQLPLAGRSLPDGTSFGDLYGDLERPMSSTTSFNNYLATGLVMSATGSGYTFGPSQYPASLTPQHMPNFLDDVSVSPPDATDSSVTTTCDCLDKQVRLLFRMDKVEQAQKKSPPDVALQAARDAMEQWDSLRQCTACNKGGTEGVFLMFVMCMRFLLRALRCAFANTAVAGMANQQRSPVEDSAATYRSNWRVLIGKYEATGDEYKIASRMLIILAVRRIESALAYAKTRLQQRQATARLELEGDKGRAEAIEIFDRLIQEEKRALLTENEFDSYMGMLLHGLEGILGLS</sequence>
<evidence type="ECO:0000313" key="8">
    <source>
        <dbReference type="EMBL" id="KAF2444617.1"/>
    </source>
</evidence>
<feature type="region of interest" description="Disordered" evidence="6">
    <location>
        <begin position="83"/>
        <end position="114"/>
    </location>
</feature>
<proteinExistence type="predicted"/>
<evidence type="ECO:0000256" key="4">
    <source>
        <dbReference type="ARBA" id="ARBA00023163"/>
    </source>
</evidence>
<dbReference type="SMART" id="SM00066">
    <property type="entry name" value="GAL4"/>
    <property type="match status" value="1"/>
</dbReference>
<dbReference type="Proteomes" id="UP000799764">
    <property type="component" value="Unassembled WGS sequence"/>
</dbReference>
<organism evidence="8 9">
    <name type="scientific">Karstenula rhodostoma CBS 690.94</name>
    <dbReference type="NCBI Taxonomy" id="1392251"/>
    <lineage>
        <taxon>Eukaryota</taxon>
        <taxon>Fungi</taxon>
        <taxon>Dikarya</taxon>
        <taxon>Ascomycota</taxon>
        <taxon>Pezizomycotina</taxon>
        <taxon>Dothideomycetes</taxon>
        <taxon>Pleosporomycetidae</taxon>
        <taxon>Pleosporales</taxon>
        <taxon>Massarineae</taxon>
        <taxon>Didymosphaeriaceae</taxon>
        <taxon>Karstenula</taxon>
    </lineage>
</organism>
<evidence type="ECO:0000256" key="1">
    <source>
        <dbReference type="ARBA" id="ARBA00004123"/>
    </source>
</evidence>
<evidence type="ECO:0000256" key="2">
    <source>
        <dbReference type="ARBA" id="ARBA00023015"/>
    </source>
</evidence>
<protein>
    <recommendedName>
        <fullName evidence="7">Zn(2)-C6 fungal-type domain-containing protein</fullName>
    </recommendedName>
</protein>
<dbReference type="PROSITE" id="PS50048">
    <property type="entry name" value="ZN2_CY6_FUNGAL_2"/>
    <property type="match status" value="1"/>
</dbReference>
<comment type="caution">
    <text evidence="8">The sequence shown here is derived from an EMBL/GenBank/DDBJ whole genome shotgun (WGS) entry which is preliminary data.</text>
</comment>